<evidence type="ECO:0000313" key="1">
    <source>
        <dbReference type="EMBL" id="CAG8506264.1"/>
    </source>
</evidence>
<accession>A0A9N9F3I4</accession>
<dbReference type="Proteomes" id="UP000789706">
    <property type="component" value="Unassembled WGS sequence"/>
</dbReference>
<comment type="caution">
    <text evidence="1">The sequence shown here is derived from an EMBL/GenBank/DDBJ whole genome shotgun (WGS) entry which is preliminary data.</text>
</comment>
<proteinExistence type="predicted"/>
<reference evidence="1" key="1">
    <citation type="submission" date="2021-06" db="EMBL/GenBank/DDBJ databases">
        <authorList>
            <person name="Kallberg Y."/>
            <person name="Tangrot J."/>
            <person name="Rosling A."/>
        </authorList>
    </citation>
    <scope>NUCLEOTIDE SEQUENCE</scope>
    <source>
        <strain evidence="1">AZ414A</strain>
    </source>
</reference>
<dbReference type="EMBL" id="CAJVPK010000407">
    <property type="protein sequence ID" value="CAG8506264.1"/>
    <property type="molecule type" value="Genomic_DNA"/>
</dbReference>
<evidence type="ECO:0000313" key="2">
    <source>
        <dbReference type="Proteomes" id="UP000789706"/>
    </source>
</evidence>
<dbReference type="OrthoDB" id="2447531at2759"/>
<gene>
    <name evidence="1" type="ORF">DEBURN_LOCUS4940</name>
</gene>
<sequence length="103" mass="11299">MVSGTHTKGLDLLDPKPSIGSLLETLLNLNASKINSEVWTSSENNTNVAETAHSLANHEGKQLKLKKMTLKECELQILAQAVTRRALAEAEALELANLEKKRH</sequence>
<name>A0A9N9F3I4_9GLOM</name>
<organism evidence="1 2">
    <name type="scientific">Diversispora eburnea</name>
    <dbReference type="NCBI Taxonomy" id="1213867"/>
    <lineage>
        <taxon>Eukaryota</taxon>
        <taxon>Fungi</taxon>
        <taxon>Fungi incertae sedis</taxon>
        <taxon>Mucoromycota</taxon>
        <taxon>Glomeromycotina</taxon>
        <taxon>Glomeromycetes</taxon>
        <taxon>Diversisporales</taxon>
        <taxon>Diversisporaceae</taxon>
        <taxon>Diversispora</taxon>
    </lineage>
</organism>
<dbReference type="AlphaFoldDB" id="A0A9N9F3I4"/>
<keyword evidence="2" id="KW-1185">Reference proteome</keyword>
<protein>
    <submittedName>
        <fullName evidence="1">8784_t:CDS:1</fullName>
    </submittedName>
</protein>